<protein>
    <submittedName>
        <fullName evidence="4">Unannotated protein</fullName>
    </submittedName>
</protein>
<dbReference type="EMBL" id="CAEZYQ010000004">
    <property type="protein sequence ID" value="CAB4734657.1"/>
    <property type="molecule type" value="Genomic_DNA"/>
</dbReference>
<dbReference type="PANTHER" id="PTHR10434">
    <property type="entry name" value="1-ACYL-SN-GLYCEROL-3-PHOSPHATE ACYLTRANSFERASE"/>
    <property type="match status" value="1"/>
</dbReference>
<dbReference type="PANTHER" id="PTHR10434:SF55">
    <property type="entry name" value="POSSIBLE ACYLTRANSFERASE"/>
    <property type="match status" value="1"/>
</dbReference>
<evidence type="ECO:0000259" key="3">
    <source>
        <dbReference type="SMART" id="SM00563"/>
    </source>
</evidence>
<dbReference type="SMART" id="SM00563">
    <property type="entry name" value="PlsC"/>
    <property type="match status" value="1"/>
</dbReference>
<dbReference type="GO" id="GO:0003841">
    <property type="term" value="F:1-acylglycerol-3-phosphate O-acyltransferase activity"/>
    <property type="evidence" value="ECO:0007669"/>
    <property type="project" value="TreeGrafter"/>
</dbReference>
<reference evidence="4" key="1">
    <citation type="submission" date="2020-05" db="EMBL/GenBank/DDBJ databases">
        <authorList>
            <person name="Chiriac C."/>
            <person name="Salcher M."/>
            <person name="Ghai R."/>
            <person name="Kavagutti S V."/>
        </authorList>
    </citation>
    <scope>NUCLEOTIDE SEQUENCE</scope>
</reference>
<dbReference type="GO" id="GO:0006654">
    <property type="term" value="P:phosphatidic acid biosynthetic process"/>
    <property type="evidence" value="ECO:0007669"/>
    <property type="project" value="TreeGrafter"/>
</dbReference>
<name>A0A6J6SJB9_9ZZZZ</name>
<dbReference type="Pfam" id="PF01553">
    <property type="entry name" value="Acyltransferase"/>
    <property type="match status" value="1"/>
</dbReference>
<dbReference type="GO" id="GO:0005886">
    <property type="term" value="C:plasma membrane"/>
    <property type="evidence" value="ECO:0007669"/>
    <property type="project" value="TreeGrafter"/>
</dbReference>
<evidence type="ECO:0000256" key="1">
    <source>
        <dbReference type="ARBA" id="ARBA00022679"/>
    </source>
</evidence>
<keyword evidence="2" id="KW-0012">Acyltransferase</keyword>
<feature type="domain" description="Phospholipid/glycerol acyltransferase" evidence="3">
    <location>
        <begin position="37"/>
        <end position="151"/>
    </location>
</feature>
<dbReference type="InterPro" id="IPR002123">
    <property type="entry name" value="Plipid/glycerol_acylTrfase"/>
</dbReference>
<dbReference type="SUPFAM" id="SSF69593">
    <property type="entry name" value="Glycerol-3-phosphate (1)-acyltransferase"/>
    <property type="match status" value="1"/>
</dbReference>
<accession>A0A6J6SJB9</accession>
<proteinExistence type="predicted"/>
<sequence>MDLTYPVIVAAAKTWFKVSAMDIHMTGTEHIPTEGGALLAVNHLSYVDYLMGGYPAAQRGRYTRFMAKKEIFGNAFSGAFMRSFGHLEVDREAGAASMRTAVEALRAGEVVGIFPEATISQSFLIKELKSGAVRIAADAEVPLIPIVVWGTQRILAKGRKIDLSRHHRIDIEVGEPMHPTGDDPAAETAELKRRMEEMLERCILASPPEERPAGAWWLPQQYGGSAPTIEKAAAAYAEERRRRAEAKAAKRKR</sequence>
<evidence type="ECO:0000256" key="2">
    <source>
        <dbReference type="ARBA" id="ARBA00023315"/>
    </source>
</evidence>
<gene>
    <name evidence="4" type="ORF">UFOPK2761_00775</name>
</gene>
<dbReference type="CDD" id="cd07989">
    <property type="entry name" value="LPLAT_AGPAT-like"/>
    <property type="match status" value="1"/>
</dbReference>
<organism evidence="4">
    <name type="scientific">freshwater metagenome</name>
    <dbReference type="NCBI Taxonomy" id="449393"/>
    <lineage>
        <taxon>unclassified sequences</taxon>
        <taxon>metagenomes</taxon>
        <taxon>ecological metagenomes</taxon>
    </lineage>
</organism>
<keyword evidence="1" id="KW-0808">Transferase</keyword>
<dbReference type="AlphaFoldDB" id="A0A6J6SJB9"/>
<evidence type="ECO:0000313" key="4">
    <source>
        <dbReference type="EMBL" id="CAB4734657.1"/>
    </source>
</evidence>